<feature type="region of interest" description="Disordered" evidence="1">
    <location>
        <begin position="872"/>
        <end position="893"/>
    </location>
</feature>
<evidence type="ECO:0000256" key="1">
    <source>
        <dbReference type="SAM" id="MobiDB-lite"/>
    </source>
</evidence>
<evidence type="ECO:0000313" key="2">
    <source>
        <dbReference type="EMBL" id="KAL0960694.1"/>
    </source>
</evidence>
<feature type="compositionally biased region" description="Polar residues" evidence="1">
    <location>
        <begin position="907"/>
        <end position="917"/>
    </location>
</feature>
<sequence>MSSTKERQSCTQTPPETPAADDDLESYRRMVAEYEDVSSGMFSHTIDFMLNKESPNMGRFERLMKVCVDTASREIKNLLLGPYRDRVLASIEKLRENHKNLSREDFVLKMFIEPPDEVIQRRQFQDAVVASWEEEYRGGGAVAFWDYIRYNFRPHRERYIDRAEGRVYAHYVVLFQSSGTGKSRLVDELSKTVFVIPMCLRDNSCGFPPADLEVRKYLSNQHDFDTTNSHCSAFMSCLFRHTAEVLAEGEFKDLNYAQTALLFRQRMTENMMIDHNAFRRTFYSDVIRKSRAYIEQMAQTSKDIYDGSSSLHMDLYGHLLDAWKELEKVLEGKEECQEPVRHWTEQYPRVLLSFDESHDLPGTRKRRDKYEFYPSAFLYLRASLSLLTRYPVFAIFVSSANRFPLIRFPEDDHSSRVYTPPSKLVPPYCDIDLDVLAHDAQEKLDLSGKWTLRRVADDSYMTLLGRPLFGAMYRHGSPFVQDNLLEFAKQKLANVPNRAPAKINMDQATACLGFRLPLEFYSRKPDNADKEVKQVESHLRICVKPSTDSESMLTISPSEPFLSEAAASVLRTAKWDTTGEAIRAIEILKELMTESCIDAGDRGELIALLLLTLARDQVVLGRPNAERTFSLIDFMSEVIPRCSSTDTHLHQMASDFPAGMIHFNHFIKPQHANIIHRDFLLLLMGRGAGVLCAPDSDTPRIDIALPFLVHNDVIQASNAGAILIQVQNDKKYTVEAQPGLFTEMDPYEVGVLRAGDPAVPLIKVFMALSSQEAGVTIVRHAPGAGYNAVVYDVWIAGLSPDVDAPIAEADQSIWATTLAVPKPSQSTSSASVEEEAQEDGTLHPLSLAGAGDHVDHWRRWVDLDATPLELTGKTETITPGGTVDDGGDAGVSNGDAVEVAQVVQAQTKASTSGSSAHPTKRAKRC</sequence>
<feature type="region of interest" description="Disordered" evidence="1">
    <location>
        <begin position="1"/>
        <end position="25"/>
    </location>
</feature>
<dbReference type="PANTHER" id="PTHR33266">
    <property type="entry name" value="CHROMOSOME 15, WHOLE GENOME SHOTGUN SEQUENCE"/>
    <property type="match status" value="1"/>
</dbReference>
<organism evidence="2 3">
    <name type="scientific">Hohenbuehelia grisea</name>
    <dbReference type="NCBI Taxonomy" id="104357"/>
    <lineage>
        <taxon>Eukaryota</taxon>
        <taxon>Fungi</taxon>
        <taxon>Dikarya</taxon>
        <taxon>Basidiomycota</taxon>
        <taxon>Agaricomycotina</taxon>
        <taxon>Agaricomycetes</taxon>
        <taxon>Agaricomycetidae</taxon>
        <taxon>Agaricales</taxon>
        <taxon>Pleurotineae</taxon>
        <taxon>Pleurotaceae</taxon>
        <taxon>Hohenbuehelia</taxon>
    </lineage>
</organism>
<keyword evidence="3" id="KW-1185">Reference proteome</keyword>
<dbReference type="Proteomes" id="UP001556367">
    <property type="component" value="Unassembled WGS sequence"/>
</dbReference>
<accession>A0ABR3JXP3</accession>
<proteinExistence type="predicted"/>
<feature type="region of interest" description="Disordered" evidence="1">
    <location>
        <begin position="823"/>
        <end position="847"/>
    </location>
</feature>
<evidence type="ECO:0000313" key="3">
    <source>
        <dbReference type="Proteomes" id="UP001556367"/>
    </source>
</evidence>
<dbReference type="EMBL" id="JASNQZ010000001">
    <property type="protein sequence ID" value="KAL0960694.1"/>
    <property type="molecule type" value="Genomic_DNA"/>
</dbReference>
<protein>
    <submittedName>
        <fullName evidence="2">Uncharacterized protein</fullName>
    </submittedName>
</protein>
<name>A0ABR3JXP3_9AGAR</name>
<dbReference type="PANTHER" id="PTHR33266:SF1">
    <property type="entry name" value="F-BOX DOMAIN-CONTAINING PROTEIN"/>
    <property type="match status" value="1"/>
</dbReference>
<gene>
    <name evidence="2" type="ORF">HGRIS_005719</name>
</gene>
<comment type="caution">
    <text evidence="2">The sequence shown here is derived from an EMBL/GenBank/DDBJ whole genome shotgun (WGS) entry which is preliminary data.</text>
</comment>
<feature type="region of interest" description="Disordered" evidence="1">
    <location>
        <begin position="905"/>
        <end position="925"/>
    </location>
</feature>
<reference evidence="3" key="1">
    <citation type="submission" date="2024-06" db="EMBL/GenBank/DDBJ databases">
        <title>Multi-omics analyses provide insights into the biosynthesis of the anticancer antibiotic pleurotin in Hohenbuehelia grisea.</title>
        <authorList>
            <person name="Weaver J.A."/>
            <person name="Alberti F."/>
        </authorList>
    </citation>
    <scope>NUCLEOTIDE SEQUENCE [LARGE SCALE GENOMIC DNA]</scope>
    <source>
        <strain evidence="3">T-177</strain>
    </source>
</reference>